<protein>
    <recommendedName>
        <fullName evidence="3">Reverse transcriptase zinc-binding domain-containing protein</fullName>
    </recommendedName>
</protein>
<organism evidence="1 2">
    <name type="scientific">Saponaria officinalis</name>
    <name type="common">Common soapwort</name>
    <name type="synonym">Lychnis saponaria</name>
    <dbReference type="NCBI Taxonomy" id="3572"/>
    <lineage>
        <taxon>Eukaryota</taxon>
        <taxon>Viridiplantae</taxon>
        <taxon>Streptophyta</taxon>
        <taxon>Embryophyta</taxon>
        <taxon>Tracheophyta</taxon>
        <taxon>Spermatophyta</taxon>
        <taxon>Magnoliopsida</taxon>
        <taxon>eudicotyledons</taxon>
        <taxon>Gunneridae</taxon>
        <taxon>Pentapetalae</taxon>
        <taxon>Caryophyllales</taxon>
        <taxon>Caryophyllaceae</taxon>
        <taxon>Caryophylleae</taxon>
        <taxon>Saponaria</taxon>
    </lineage>
</organism>
<evidence type="ECO:0000313" key="1">
    <source>
        <dbReference type="EMBL" id="KAK9698342.1"/>
    </source>
</evidence>
<dbReference type="Proteomes" id="UP001443914">
    <property type="component" value="Unassembled WGS sequence"/>
</dbReference>
<gene>
    <name evidence="1" type="ORF">RND81_08G097200</name>
</gene>
<comment type="caution">
    <text evidence="1">The sequence shown here is derived from an EMBL/GenBank/DDBJ whole genome shotgun (WGS) entry which is preliminary data.</text>
</comment>
<keyword evidence="2" id="KW-1185">Reference proteome</keyword>
<name>A0AAW1J4S3_SAPOF</name>
<evidence type="ECO:0008006" key="3">
    <source>
        <dbReference type="Google" id="ProtNLM"/>
    </source>
</evidence>
<evidence type="ECO:0000313" key="2">
    <source>
        <dbReference type="Proteomes" id="UP001443914"/>
    </source>
</evidence>
<dbReference type="AlphaFoldDB" id="A0AAW1J4S3"/>
<dbReference type="EMBL" id="JBDFQZ010000008">
    <property type="protein sequence ID" value="KAK9698342.1"/>
    <property type="molecule type" value="Genomic_DNA"/>
</dbReference>
<accession>A0AAW1J4S3</accession>
<proteinExistence type="predicted"/>
<reference evidence="1" key="1">
    <citation type="submission" date="2024-03" db="EMBL/GenBank/DDBJ databases">
        <title>WGS assembly of Saponaria officinalis var. Norfolk2.</title>
        <authorList>
            <person name="Jenkins J."/>
            <person name="Shu S."/>
            <person name="Grimwood J."/>
            <person name="Barry K."/>
            <person name="Goodstein D."/>
            <person name="Schmutz J."/>
            <person name="Leebens-Mack J."/>
            <person name="Osbourn A."/>
        </authorList>
    </citation>
    <scope>NUCLEOTIDE SEQUENCE [LARGE SCALE GENOMIC DNA]</scope>
    <source>
        <strain evidence="1">JIC</strain>
    </source>
</reference>
<sequence length="133" mass="15532">MRMSRCGYFGDLVCYLCDAADESIPHLFFTCPYSTFCVQVVSRRLEVCIPVSDTWTWWEHFSFKTDFQKKVVGAVICALIYYISKARNHILHNCVLIRPEIWCKSLIPELMFRCKNVVDSNVLSKHVAWLESL</sequence>